<protein>
    <recommendedName>
        <fullName evidence="9 19">3-dehydroquinate synthase</fullName>
        <shortName evidence="19">DHQS</shortName>
        <ecNumber evidence="8 19">4.2.3.4</ecNumber>
    </recommendedName>
</protein>
<dbReference type="GO" id="GO:0009073">
    <property type="term" value="P:aromatic amino acid family biosynthetic process"/>
    <property type="evidence" value="ECO:0007669"/>
    <property type="project" value="UniProtKB-KW"/>
</dbReference>
<feature type="binding site" evidence="19">
    <location>
        <begin position="161"/>
        <end position="164"/>
    </location>
    <ligand>
        <name>NAD(+)</name>
        <dbReference type="ChEBI" id="CHEBI:57540"/>
    </ligand>
</feature>
<evidence type="ECO:0000256" key="20">
    <source>
        <dbReference type="SAM" id="Phobius"/>
    </source>
</evidence>
<feature type="binding site" evidence="19">
    <location>
        <position position="134"/>
    </location>
    <ligand>
        <name>NAD(+)</name>
        <dbReference type="ChEBI" id="CHEBI:57540"/>
    </ligand>
</feature>
<evidence type="ECO:0000256" key="13">
    <source>
        <dbReference type="ARBA" id="ARBA00022741"/>
    </source>
</evidence>
<evidence type="ECO:0000256" key="10">
    <source>
        <dbReference type="ARBA" id="ARBA00022490"/>
    </source>
</evidence>
<evidence type="ECO:0000256" key="17">
    <source>
        <dbReference type="ARBA" id="ARBA00023239"/>
    </source>
</evidence>
<dbReference type="CDD" id="cd08195">
    <property type="entry name" value="DHQS"/>
    <property type="match status" value="1"/>
</dbReference>
<keyword evidence="18 19" id="KW-0170">Cobalt</keyword>
<dbReference type="OrthoDB" id="9806583at2"/>
<evidence type="ECO:0000256" key="7">
    <source>
        <dbReference type="ARBA" id="ARBA00005412"/>
    </source>
</evidence>
<comment type="cofactor">
    <cofactor evidence="2 19">
        <name>NAD(+)</name>
        <dbReference type="ChEBI" id="CHEBI:57540"/>
    </cofactor>
</comment>
<feature type="binding site" evidence="19">
    <location>
        <begin position="121"/>
        <end position="122"/>
    </location>
    <ligand>
        <name>NAD(+)</name>
        <dbReference type="ChEBI" id="CHEBI:57540"/>
    </ligand>
</feature>
<evidence type="ECO:0000256" key="2">
    <source>
        <dbReference type="ARBA" id="ARBA00001911"/>
    </source>
</evidence>
<keyword evidence="13 19" id="KW-0547">Nucleotide-binding</keyword>
<dbReference type="RefSeq" id="WP_115550628.1">
    <property type="nucleotide sequence ID" value="NZ_CAOUPK010000003.1"/>
</dbReference>
<dbReference type="Gene3D" id="3.40.50.1970">
    <property type="match status" value="1"/>
</dbReference>
<keyword evidence="16 19" id="KW-0057">Aromatic amino acid biosynthesis</keyword>
<keyword evidence="20" id="KW-0812">Transmembrane</keyword>
<evidence type="ECO:0000256" key="16">
    <source>
        <dbReference type="ARBA" id="ARBA00023141"/>
    </source>
</evidence>
<keyword evidence="24" id="KW-1185">Reference proteome</keyword>
<evidence type="ECO:0000256" key="11">
    <source>
        <dbReference type="ARBA" id="ARBA00022605"/>
    </source>
</evidence>
<comment type="catalytic activity">
    <reaction evidence="1 19">
        <text>7-phospho-2-dehydro-3-deoxy-D-arabino-heptonate = 3-dehydroquinate + phosphate</text>
        <dbReference type="Rhea" id="RHEA:21968"/>
        <dbReference type="ChEBI" id="CHEBI:32364"/>
        <dbReference type="ChEBI" id="CHEBI:43474"/>
        <dbReference type="ChEBI" id="CHEBI:58394"/>
        <dbReference type="EC" id="4.2.3.4"/>
    </reaction>
</comment>
<feature type="binding site" evidence="19">
    <location>
        <position position="235"/>
    </location>
    <ligand>
        <name>Zn(2+)</name>
        <dbReference type="ChEBI" id="CHEBI:29105"/>
    </ligand>
</feature>
<evidence type="ECO:0000256" key="1">
    <source>
        <dbReference type="ARBA" id="ARBA00001393"/>
    </source>
</evidence>
<evidence type="ECO:0000313" key="23">
    <source>
        <dbReference type="EMBL" id="RDU64294.1"/>
    </source>
</evidence>
<evidence type="ECO:0000256" key="3">
    <source>
        <dbReference type="ARBA" id="ARBA00001947"/>
    </source>
</evidence>
<evidence type="ECO:0000256" key="8">
    <source>
        <dbReference type="ARBA" id="ARBA00013031"/>
    </source>
</evidence>
<evidence type="ECO:0000256" key="14">
    <source>
        <dbReference type="ARBA" id="ARBA00022833"/>
    </source>
</evidence>
<dbReference type="UniPathway" id="UPA00053">
    <property type="reaction ID" value="UER00085"/>
</dbReference>
<evidence type="ECO:0000256" key="12">
    <source>
        <dbReference type="ARBA" id="ARBA00022723"/>
    </source>
</evidence>
<proteinExistence type="inferred from homology"/>
<dbReference type="GeneID" id="82534731"/>
<accession>A0A3D8II20</accession>
<dbReference type="EC" id="4.2.3.4" evidence="8 19"/>
<dbReference type="NCBIfam" id="TIGR01357">
    <property type="entry name" value="aroB"/>
    <property type="match status" value="1"/>
</dbReference>
<keyword evidence="20" id="KW-0472">Membrane</keyword>
<dbReference type="AlphaFoldDB" id="A0A3D8II20"/>
<dbReference type="Gene3D" id="1.20.1090.10">
    <property type="entry name" value="Dehydroquinate synthase-like - alpha domain"/>
    <property type="match status" value="1"/>
</dbReference>
<gene>
    <name evidence="19" type="primary">aroB</name>
    <name evidence="23" type="ORF">CQA43_00285</name>
</gene>
<dbReference type="InterPro" id="IPR030963">
    <property type="entry name" value="DHQ_synth_fam"/>
</dbReference>
<evidence type="ECO:0000256" key="5">
    <source>
        <dbReference type="ARBA" id="ARBA00004496"/>
    </source>
</evidence>
<feature type="domain" description="3-dehydroquinate synthase C-terminal" evidence="22">
    <location>
        <begin position="173"/>
        <end position="312"/>
    </location>
</feature>
<keyword evidence="12 19" id="KW-0479">Metal-binding</keyword>
<evidence type="ECO:0000259" key="22">
    <source>
        <dbReference type="Pfam" id="PF24621"/>
    </source>
</evidence>
<feature type="binding site" evidence="19">
    <location>
        <begin position="97"/>
        <end position="101"/>
    </location>
    <ligand>
        <name>NAD(+)</name>
        <dbReference type="ChEBI" id="CHEBI:57540"/>
    </ligand>
</feature>
<evidence type="ECO:0000256" key="19">
    <source>
        <dbReference type="HAMAP-Rule" id="MF_00110"/>
    </source>
</evidence>
<comment type="cofactor">
    <cofactor evidence="3">
        <name>Zn(2+)</name>
        <dbReference type="ChEBI" id="CHEBI:29105"/>
    </cofactor>
</comment>
<keyword evidence="11 19" id="KW-0028">Amino-acid biosynthesis</keyword>
<feature type="binding site" evidence="19">
    <location>
        <position position="143"/>
    </location>
    <ligand>
        <name>NAD(+)</name>
        <dbReference type="ChEBI" id="CHEBI:57540"/>
    </ligand>
</feature>
<dbReference type="GO" id="GO:0000166">
    <property type="term" value="F:nucleotide binding"/>
    <property type="evidence" value="ECO:0007669"/>
    <property type="project" value="UniProtKB-KW"/>
</dbReference>
<dbReference type="PANTHER" id="PTHR43622:SF7">
    <property type="entry name" value="3-DEHYDROQUINATE SYNTHASE, CHLOROPLASTIC"/>
    <property type="match status" value="1"/>
</dbReference>
<dbReference type="InterPro" id="IPR056179">
    <property type="entry name" value="DHQS_C"/>
</dbReference>
<dbReference type="Proteomes" id="UP000256650">
    <property type="component" value="Unassembled WGS sequence"/>
</dbReference>
<evidence type="ECO:0000313" key="24">
    <source>
        <dbReference type="Proteomes" id="UP000256650"/>
    </source>
</evidence>
<keyword evidence="10 19" id="KW-0963">Cytoplasm</keyword>
<dbReference type="GO" id="GO:0003856">
    <property type="term" value="F:3-dehydroquinate synthase activity"/>
    <property type="evidence" value="ECO:0007669"/>
    <property type="project" value="UniProtKB-UniRule"/>
</dbReference>
<sequence>MESQANPLNITLPSYTIHFGDLPKLTHKGKVLIITNPKIAGLHLQTLLANLEAKEIYCHTIPDGESYKNFETINGILEAAFNHRLDRHSLMIAFGGGVIGDIVGFASGIFMRGIDFIQIPTTLLAQVDSSVGGKTGINNHFGKNLIGLFHQPKAVYINPTFLATLPKRELNAGMAEVIKMSVCFNKSLFESLQNADMTNPNTLLEIIYQAISTKAKVVAEDEKEHGIRAALNYGHTFGHIIERQSGYGTYLHGEAVGIGMIMANQLALKLNLLSQAESNAILTLLQHYQIPTTYRIQNVESFYQAFFLDKKSLNDKIKFILPNGIGNVCFKEEIPKEIVLEVLGEFAK</sequence>
<evidence type="ECO:0000256" key="9">
    <source>
        <dbReference type="ARBA" id="ARBA00017684"/>
    </source>
</evidence>
<evidence type="ECO:0000259" key="21">
    <source>
        <dbReference type="Pfam" id="PF01761"/>
    </source>
</evidence>
<dbReference type="InterPro" id="IPR030960">
    <property type="entry name" value="DHQS/DOIS_N"/>
</dbReference>
<dbReference type="PIRSF" id="PIRSF001455">
    <property type="entry name" value="DHQ_synth"/>
    <property type="match status" value="1"/>
</dbReference>
<comment type="similarity">
    <text evidence="7 19">Belongs to the sugar phosphate cyclases superfamily. Dehydroquinate synthase family.</text>
</comment>
<feature type="domain" description="3-dehydroquinate synthase N-terminal" evidence="21">
    <location>
        <begin position="60"/>
        <end position="171"/>
    </location>
</feature>
<feature type="binding site" evidence="19">
    <location>
        <begin position="63"/>
        <end position="68"/>
    </location>
    <ligand>
        <name>NAD(+)</name>
        <dbReference type="ChEBI" id="CHEBI:57540"/>
    </ligand>
</feature>
<keyword evidence="14 19" id="KW-0862">Zinc</keyword>
<feature type="binding site" evidence="19">
    <location>
        <position position="176"/>
    </location>
    <ligand>
        <name>Zn(2+)</name>
        <dbReference type="ChEBI" id="CHEBI:29105"/>
    </ligand>
</feature>
<dbReference type="PANTHER" id="PTHR43622">
    <property type="entry name" value="3-DEHYDROQUINATE SYNTHASE"/>
    <property type="match status" value="1"/>
</dbReference>
<comment type="cofactor">
    <cofactor evidence="19">
        <name>Co(2+)</name>
        <dbReference type="ChEBI" id="CHEBI:48828"/>
    </cofactor>
    <cofactor evidence="19">
        <name>Zn(2+)</name>
        <dbReference type="ChEBI" id="CHEBI:29105"/>
    </cofactor>
    <text evidence="19">Binds 1 divalent metal cation per subunit. Can use either Co(2+) or Zn(2+).</text>
</comment>
<comment type="subcellular location">
    <subcellularLocation>
        <location evidence="5 19">Cytoplasm</location>
    </subcellularLocation>
</comment>
<dbReference type="GO" id="GO:0046872">
    <property type="term" value="F:metal ion binding"/>
    <property type="evidence" value="ECO:0007669"/>
    <property type="project" value="UniProtKB-KW"/>
</dbReference>
<dbReference type="InterPro" id="IPR050071">
    <property type="entry name" value="Dehydroquinate_synthase"/>
</dbReference>
<comment type="caution">
    <text evidence="23">The sequence shown here is derived from an EMBL/GenBank/DDBJ whole genome shotgun (WGS) entry which is preliminary data.</text>
</comment>
<keyword evidence="17 19" id="KW-0456">Lyase</keyword>
<evidence type="ECO:0000256" key="15">
    <source>
        <dbReference type="ARBA" id="ARBA00023027"/>
    </source>
</evidence>
<dbReference type="InterPro" id="IPR016037">
    <property type="entry name" value="DHQ_synth_AroB"/>
</dbReference>
<dbReference type="FunFam" id="3.40.50.1970:FF:000007">
    <property type="entry name" value="Pentafunctional AROM polypeptide"/>
    <property type="match status" value="1"/>
</dbReference>
<evidence type="ECO:0000256" key="6">
    <source>
        <dbReference type="ARBA" id="ARBA00004661"/>
    </source>
</evidence>
<dbReference type="HAMAP" id="MF_00110">
    <property type="entry name" value="DHQ_synthase"/>
    <property type="match status" value="1"/>
</dbReference>
<keyword evidence="15 19" id="KW-0520">NAD</keyword>
<evidence type="ECO:0000256" key="18">
    <source>
        <dbReference type="ARBA" id="ARBA00023285"/>
    </source>
</evidence>
<comment type="function">
    <text evidence="4 19">Catalyzes the conversion of 3-deoxy-D-arabino-heptulosonate 7-phosphate (DAHP) to dehydroquinate (DHQ).</text>
</comment>
<comment type="pathway">
    <text evidence="6 19">Metabolic intermediate biosynthesis; chorismate biosynthesis; chorismate from D-erythrose 4-phosphate and phosphoenolpyruvate: step 2/7.</text>
</comment>
<dbReference type="SUPFAM" id="SSF56796">
    <property type="entry name" value="Dehydroquinate synthase-like"/>
    <property type="match status" value="1"/>
</dbReference>
<name>A0A3D8II20_9HELI</name>
<feature type="binding site" evidence="19">
    <location>
        <position position="252"/>
    </location>
    <ligand>
        <name>Zn(2+)</name>
        <dbReference type="ChEBI" id="CHEBI:29105"/>
    </ligand>
</feature>
<reference evidence="23 24" key="1">
    <citation type="submission" date="2018-04" db="EMBL/GenBank/DDBJ databases">
        <title>Novel Campyloabacter and Helicobacter Species and Strains.</title>
        <authorList>
            <person name="Mannion A.J."/>
            <person name="Shen Z."/>
            <person name="Fox J.G."/>
        </authorList>
    </citation>
    <scope>NUCLEOTIDE SEQUENCE [LARGE SCALE GENOMIC DNA]</scope>
    <source>
        <strain evidence="23 24">MIT 99-5101</strain>
    </source>
</reference>
<keyword evidence="20" id="KW-1133">Transmembrane helix</keyword>
<dbReference type="GO" id="GO:0005737">
    <property type="term" value="C:cytoplasm"/>
    <property type="evidence" value="ECO:0007669"/>
    <property type="project" value="UniProtKB-SubCell"/>
</dbReference>
<feature type="transmembrane region" description="Helical" evidence="20">
    <location>
        <begin position="90"/>
        <end position="111"/>
    </location>
</feature>
<evidence type="ECO:0000256" key="4">
    <source>
        <dbReference type="ARBA" id="ARBA00003485"/>
    </source>
</evidence>
<dbReference type="Pfam" id="PF01761">
    <property type="entry name" value="DHQ_synthase"/>
    <property type="match status" value="1"/>
</dbReference>
<dbReference type="GO" id="GO:0009423">
    <property type="term" value="P:chorismate biosynthetic process"/>
    <property type="evidence" value="ECO:0007669"/>
    <property type="project" value="UniProtKB-UniRule"/>
</dbReference>
<organism evidence="23 24">
    <name type="scientific">Helicobacter ganmani</name>
    <dbReference type="NCBI Taxonomy" id="60246"/>
    <lineage>
        <taxon>Bacteria</taxon>
        <taxon>Pseudomonadati</taxon>
        <taxon>Campylobacterota</taxon>
        <taxon>Epsilonproteobacteria</taxon>
        <taxon>Campylobacterales</taxon>
        <taxon>Helicobacteraceae</taxon>
        <taxon>Helicobacter</taxon>
    </lineage>
</organism>
<dbReference type="GO" id="GO:0008652">
    <property type="term" value="P:amino acid biosynthetic process"/>
    <property type="evidence" value="ECO:0007669"/>
    <property type="project" value="UniProtKB-KW"/>
</dbReference>
<dbReference type="Pfam" id="PF24621">
    <property type="entry name" value="DHQS_C"/>
    <property type="match status" value="1"/>
</dbReference>
<dbReference type="EMBL" id="NXLS01000001">
    <property type="protein sequence ID" value="RDU64294.1"/>
    <property type="molecule type" value="Genomic_DNA"/>
</dbReference>